<evidence type="ECO:0000313" key="1">
    <source>
        <dbReference type="EMBL" id="KPM43289.1"/>
    </source>
</evidence>
<proteinExistence type="predicted"/>
<keyword evidence="2" id="KW-1185">Reference proteome</keyword>
<dbReference type="OrthoDB" id="5154134at2759"/>
<accession>A0A0P7BR02</accession>
<dbReference type="Proteomes" id="UP000050424">
    <property type="component" value="Unassembled WGS sequence"/>
</dbReference>
<protein>
    <submittedName>
        <fullName evidence="1">Uncharacterized protein</fullName>
    </submittedName>
</protein>
<reference evidence="1 2" key="1">
    <citation type="submission" date="2015-09" db="EMBL/GenBank/DDBJ databases">
        <title>Draft genome of a European isolate of the apple canker pathogen Neonectria ditissima.</title>
        <authorList>
            <person name="Gomez-Cortecero A."/>
            <person name="Harrison R.J."/>
            <person name="Armitage A.D."/>
        </authorList>
    </citation>
    <scope>NUCLEOTIDE SEQUENCE [LARGE SCALE GENOMIC DNA]</scope>
    <source>
        <strain evidence="1 2">R09/05</strain>
    </source>
</reference>
<sequence length="225" mass="24466">MLTKNVILGDGTRASNVPLLMFYSYQSSGLVPARHLGRGLQIRKDELAITYTLQGAFPCPAQMASASPRRGGEEGELSSQSLALTDAKACRPTDLDLAFAATLASNRPLCLVYMAAELGHSRGWLEDTIKLTATVLAQAIQVLLFTPNIWNPAQDYSQNSYNRRGPELGSPPGLQGYRAAGREDKLTVEAVSEGYGDVSGLRRPVVEGWVWKAPLWGGKEPPYMR</sequence>
<gene>
    <name evidence="1" type="ORF">AK830_g3274</name>
</gene>
<comment type="caution">
    <text evidence="1">The sequence shown here is derived from an EMBL/GenBank/DDBJ whole genome shotgun (WGS) entry which is preliminary data.</text>
</comment>
<evidence type="ECO:0000313" key="2">
    <source>
        <dbReference type="Proteomes" id="UP000050424"/>
    </source>
</evidence>
<dbReference type="AlphaFoldDB" id="A0A0P7BR02"/>
<dbReference type="EMBL" id="LKCW01000035">
    <property type="protein sequence ID" value="KPM43289.1"/>
    <property type="molecule type" value="Genomic_DNA"/>
</dbReference>
<name>A0A0P7BR02_9HYPO</name>
<organism evidence="1 2">
    <name type="scientific">Neonectria ditissima</name>
    <dbReference type="NCBI Taxonomy" id="78410"/>
    <lineage>
        <taxon>Eukaryota</taxon>
        <taxon>Fungi</taxon>
        <taxon>Dikarya</taxon>
        <taxon>Ascomycota</taxon>
        <taxon>Pezizomycotina</taxon>
        <taxon>Sordariomycetes</taxon>
        <taxon>Hypocreomycetidae</taxon>
        <taxon>Hypocreales</taxon>
        <taxon>Nectriaceae</taxon>
        <taxon>Neonectria</taxon>
    </lineage>
</organism>